<dbReference type="AlphaFoldDB" id="A0ABD1DGA0"/>
<evidence type="ECO:0000313" key="2">
    <source>
        <dbReference type="Proteomes" id="UP001562425"/>
    </source>
</evidence>
<dbReference type="EMBL" id="JBEHCU010005814">
    <property type="protein sequence ID" value="KAL1398678.1"/>
    <property type="molecule type" value="Genomic_DNA"/>
</dbReference>
<name>A0ABD1DGA0_CULPP</name>
<protein>
    <submittedName>
        <fullName evidence="1">Uncharacterized protein</fullName>
    </submittedName>
</protein>
<reference evidence="1 2" key="1">
    <citation type="submission" date="2024-05" db="EMBL/GenBank/DDBJ databases">
        <title>Culex pipiens pipiens assembly and annotation.</title>
        <authorList>
            <person name="Alout H."/>
            <person name="Durand T."/>
        </authorList>
    </citation>
    <scope>NUCLEOTIDE SEQUENCE [LARGE SCALE GENOMIC DNA]</scope>
    <source>
        <strain evidence="1">HA-2024</strain>
        <tissue evidence="1">Whole body</tissue>
    </source>
</reference>
<proteinExistence type="predicted"/>
<dbReference type="Proteomes" id="UP001562425">
    <property type="component" value="Unassembled WGS sequence"/>
</dbReference>
<evidence type="ECO:0000313" key="1">
    <source>
        <dbReference type="EMBL" id="KAL1398678.1"/>
    </source>
</evidence>
<comment type="caution">
    <text evidence="1">The sequence shown here is derived from an EMBL/GenBank/DDBJ whole genome shotgun (WGS) entry which is preliminary data.</text>
</comment>
<sequence length="70" mass="8237">MRSRLFPETESLLENDWPWSLNPNPNIMWNDKDNGGMDEVVFISLKKPNPAKYRAMGQLQVSMLRRRCDV</sequence>
<accession>A0ABD1DGA0</accession>
<gene>
    <name evidence="1" type="ORF">pipiens_008773</name>
</gene>
<organism evidence="1 2">
    <name type="scientific">Culex pipiens pipiens</name>
    <name type="common">Northern house mosquito</name>
    <dbReference type="NCBI Taxonomy" id="38569"/>
    <lineage>
        <taxon>Eukaryota</taxon>
        <taxon>Metazoa</taxon>
        <taxon>Ecdysozoa</taxon>
        <taxon>Arthropoda</taxon>
        <taxon>Hexapoda</taxon>
        <taxon>Insecta</taxon>
        <taxon>Pterygota</taxon>
        <taxon>Neoptera</taxon>
        <taxon>Endopterygota</taxon>
        <taxon>Diptera</taxon>
        <taxon>Nematocera</taxon>
        <taxon>Culicoidea</taxon>
        <taxon>Culicidae</taxon>
        <taxon>Culicinae</taxon>
        <taxon>Culicini</taxon>
        <taxon>Culex</taxon>
        <taxon>Culex</taxon>
    </lineage>
</organism>
<keyword evidence="2" id="KW-1185">Reference proteome</keyword>